<accession>A0A0F8XGH3</accession>
<comment type="caution">
    <text evidence="1">The sequence shown here is derived from an EMBL/GenBank/DDBJ whole genome shotgun (WGS) entry which is preliminary data.</text>
</comment>
<gene>
    <name evidence="1" type="ORF">LCGC14_2945720</name>
</gene>
<organism evidence="1">
    <name type="scientific">marine sediment metagenome</name>
    <dbReference type="NCBI Taxonomy" id="412755"/>
    <lineage>
        <taxon>unclassified sequences</taxon>
        <taxon>metagenomes</taxon>
        <taxon>ecological metagenomes</taxon>
    </lineage>
</organism>
<name>A0A0F8XGH3_9ZZZZ</name>
<evidence type="ECO:0000313" key="1">
    <source>
        <dbReference type="EMBL" id="KKK68272.1"/>
    </source>
</evidence>
<reference evidence="1" key="1">
    <citation type="journal article" date="2015" name="Nature">
        <title>Complex archaea that bridge the gap between prokaryotes and eukaryotes.</title>
        <authorList>
            <person name="Spang A."/>
            <person name="Saw J.H."/>
            <person name="Jorgensen S.L."/>
            <person name="Zaremba-Niedzwiedzka K."/>
            <person name="Martijn J."/>
            <person name="Lind A.E."/>
            <person name="van Eijk R."/>
            <person name="Schleper C."/>
            <person name="Guy L."/>
            <person name="Ettema T.J."/>
        </authorList>
    </citation>
    <scope>NUCLEOTIDE SEQUENCE</scope>
</reference>
<proteinExistence type="predicted"/>
<protein>
    <submittedName>
        <fullName evidence="1">Uncharacterized protein</fullName>
    </submittedName>
</protein>
<dbReference type="AlphaFoldDB" id="A0A0F8XGH3"/>
<dbReference type="EMBL" id="LAZR01059214">
    <property type="protein sequence ID" value="KKK68272.1"/>
    <property type="molecule type" value="Genomic_DNA"/>
</dbReference>
<sequence>MSILSTARINASTIQNQAFANLYNLINTRSNVPDPTDLSGARKFVHVRLPRRGRNFPGFPFIVIDRIRPVKGISTVSLTKSFMSFDSTITVYSQDKDSDSDANQNGAEQNNLITDNIIKTLNNATNQKDLINNGMSGMEYNIDTDVEDFEGRTVFTSEFDIRFERSLTQTT</sequence>